<dbReference type="PROSITE" id="PS50084">
    <property type="entry name" value="KH_TYPE_1"/>
    <property type="match status" value="3"/>
</dbReference>
<feature type="domain" description="K Homology" evidence="3">
    <location>
        <begin position="384"/>
        <end position="455"/>
    </location>
</feature>
<dbReference type="PANTHER" id="PTHR10288">
    <property type="entry name" value="KH DOMAIN CONTAINING RNA BINDING PROTEIN"/>
    <property type="match status" value="1"/>
</dbReference>
<feature type="domain" description="K Homology" evidence="3">
    <location>
        <begin position="158"/>
        <end position="229"/>
    </location>
</feature>
<gene>
    <name evidence="4" type="ORF">BB560_000660</name>
</gene>
<organism evidence="4 5">
    <name type="scientific">Smittium megazygosporum</name>
    <dbReference type="NCBI Taxonomy" id="133381"/>
    <lineage>
        <taxon>Eukaryota</taxon>
        <taxon>Fungi</taxon>
        <taxon>Fungi incertae sedis</taxon>
        <taxon>Zoopagomycota</taxon>
        <taxon>Kickxellomycotina</taxon>
        <taxon>Harpellomycetes</taxon>
        <taxon>Harpellales</taxon>
        <taxon>Legeriomycetaceae</taxon>
        <taxon>Smittium</taxon>
    </lineage>
</organism>
<sequence>MEIDQSKDKSQLAQQPSDIDLQAVSADPISFTKSAALSNSIESKIPFPVNSNIPDPNFSKHPLISSTLSSIPPNTEDSQLTLRALVTSREAGILIGKGGKKVAQLREFNSVKAGISKVIPGNYDRVLSITGHLKDVAKAYEFVAKSLAANHSEPQLHNLIVLRILISHSLMGTIIGKQGAKIKTIQDKSGTKLIAAKEMLPQSTERIIEIHGPVSSVFTAVYEIGKCLIEDWERGIGTVLYNPSSRVPSISSGSNPYVNNVRSSIDYSISDSQENPHFHHSSVTYPPGLPRQRSHTISNTLQALNLKQNANDLQNFALPQFPPTSNISPFENPDYFQNFDLNNFDDFNTLESPSRFRSHSLSFAPNNHPGKKPSPPMFALPPTNIKTQEITIPGDMVGCIIGKAGSRISEIRRLSKTRIEIAKSSDPSTGDRLFTITGTPKNVDVALFLISGQLDAEQQRRNANAQLAADLESLHPSP</sequence>
<proteinExistence type="predicted"/>
<reference evidence="4 5" key="1">
    <citation type="journal article" date="2018" name="MBio">
        <title>Comparative Genomics Reveals the Core Gene Toolbox for the Fungus-Insect Symbiosis.</title>
        <authorList>
            <person name="Wang Y."/>
            <person name="Stata M."/>
            <person name="Wang W."/>
            <person name="Stajich J.E."/>
            <person name="White M.M."/>
            <person name="Moncalvo J.M."/>
        </authorList>
    </citation>
    <scope>NUCLEOTIDE SEQUENCE [LARGE SCALE GENOMIC DNA]</scope>
    <source>
        <strain evidence="4 5">SC-DP-2</strain>
    </source>
</reference>
<dbReference type="SMART" id="SM00322">
    <property type="entry name" value="KH"/>
    <property type="match status" value="3"/>
</dbReference>
<feature type="domain" description="K Homology" evidence="3">
    <location>
        <begin position="78"/>
        <end position="148"/>
    </location>
</feature>
<dbReference type="InterPro" id="IPR004087">
    <property type="entry name" value="KH_dom"/>
</dbReference>
<evidence type="ECO:0000313" key="4">
    <source>
        <dbReference type="EMBL" id="PVV04825.1"/>
    </source>
</evidence>
<keyword evidence="5" id="KW-1185">Reference proteome</keyword>
<name>A0A2T9ZJT0_9FUNG</name>
<keyword evidence="1" id="KW-0677">Repeat</keyword>
<dbReference type="InterPro" id="IPR004088">
    <property type="entry name" value="KH_dom_type_1"/>
</dbReference>
<dbReference type="OrthoDB" id="1937934at2759"/>
<dbReference type="AlphaFoldDB" id="A0A2T9ZJT0"/>
<dbReference type="Gene3D" id="3.30.1370.10">
    <property type="entry name" value="K Homology domain, type 1"/>
    <property type="match status" value="3"/>
</dbReference>
<dbReference type="CDD" id="cd22455">
    <property type="entry name" value="KH-I_Rnc1_rpt1"/>
    <property type="match status" value="1"/>
</dbReference>
<dbReference type="InterPro" id="IPR036612">
    <property type="entry name" value="KH_dom_type_1_sf"/>
</dbReference>
<evidence type="ECO:0000313" key="5">
    <source>
        <dbReference type="Proteomes" id="UP000245609"/>
    </source>
</evidence>
<evidence type="ECO:0000256" key="2">
    <source>
        <dbReference type="PROSITE-ProRule" id="PRU00117"/>
    </source>
</evidence>
<comment type="caution">
    <text evidence="4">The sequence shown here is derived from an EMBL/GenBank/DDBJ whole genome shotgun (WGS) entry which is preliminary data.</text>
</comment>
<evidence type="ECO:0000259" key="3">
    <source>
        <dbReference type="SMART" id="SM00322"/>
    </source>
</evidence>
<dbReference type="GO" id="GO:0003723">
    <property type="term" value="F:RNA binding"/>
    <property type="evidence" value="ECO:0007669"/>
    <property type="project" value="UniProtKB-UniRule"/>
</dbReference>
<protein>
    <recommendedName>
        <fullName evidence="3">K Homology domain-containing protein</fullName>
    </recommendedName>
</protein>
<keyword evidence="2" id="KW-0694">RNA-binding</keyword>
<evidence type="ECO:0000256" key="1">
    <source>
        <dbReference type="ARBA" id="ARBA00022737"/>
    </source>
</evidence>
<accession>A0A2T9ZJT0</accession>
<dbReference type="STRING" id="133381.A0A2T9ZJT0"/>
<dbReference type="CDD" id="cd22456">
    <property type="entry name" value="KH-I_Rnc1_rpt2"/>
    <property type="match status" value="1"/>
</dbReference>
<dbReference type="Proteomes" id="UP000245609">
    <property type="component" value="Unassembled WGS sequence"/>
</dbReference>
<dbReference type="Pfam" id="PF00013">
    <property type="entry name" value="KH_1"/>
    <property type="match status" value="3"/>
</dbReference>
<dbReference type="EMBL" id="MBFS01000074">
    <property type="protein sequence ID" value="PVV04825.1"/>
    <property type="molecule type" value="Genomic_DNA"/>
</dbReference>
<dbReference type="SUPFAM" id="SSF54791">
    <property type="entry name" value="Eukaryotic type KH-domain (KH-domain type I)"/>
    <property type="match status" value="3"/>
</dbReference>